<feature type="domain" description="Acyl-CoA thioesterase-like N-terminal HotDog" evidence="4">
    <location>
        <begin position="29"/>
        <end position="108"/>
    </location>
</feature>
<evidence type="ECO:0000313" key="6">
    <source>
        <dbReference type="Proteomes" id="UP001595796"/>
    </source>
</evidence>
<name>A0ABV9Z6V1_9HYPH</name>
<comment type="similarity">
    <text evidence="1">Belongs to the C/M/P thioester hydrolase family.</text>
</comment>
<dbReference type="InterPro" id="IPR042171">
    <property type="entry name" value="Acyl-CoA_hotdog"/>
</dbReference>
<dbReference type="InterPro" id="IPR025652">
    <property type="entry name" value="TesB_C"/>
</dbReference>
<reference evidence="6" key="1">
    <citation type="journal article" date="2019" name="Int. J. Syst. Evol. Microbiol.">
        <title>The Global Catalogue of Microorganisms (GCM) 10K type strain sequencing project: providing services to taxonomists for standard genome sequencing and annotation.</title>
        <authorList>
            <consortium name="The Broad Institute Genomics Platform"/>
            <consortium name="The Broad Institute Genome Sequencing Center for Infectious Disease"/>
            <person name="Wu L."/>
            <person name="Ma J."/>
        </authorList>
    </citation>
    <scope>NUCLEOTIDE SEQUENCE [LARGE SCALE GENOMIC DNA]</scope>
    <source>
        <strain evidence="6">CGMCC 1.16444</strain>
    </source>
</reference>
<dbReference type="InterPro" id="IPR049449">
    <property type="entry name" value="TesB_ACOT8-like_N"/>
</dbReference>
<dbReference type="Gene3D" id="2.40.160.210">
    <property type="entry name" value="Acyl-CoA thioesterase, double hotdog domain"/>
    <property type="match status" value="1"/>
</dbReference>
<evidence type="ECO:0000256" key="2">
    <source>
        <dbReference type="ARBA" id="ARBA00022801"/>
    </source>
</evidence>
<dbReference type="EMBL" id="JBHSJF010000008">
    <property type="protein sequence ID" value="MFC5069618.1"/>
    <property type="molecule type" value="Genomic_DNA"/>
</dbReference>
<evidence type="ECO:0000313" key="5">
    <source>
        <dbReference type="EMBL" id="MFC5069618.1"/>
    </source>
</evidence>
<accession>A0ABV9Z6V1</accession>
<comment type="caution">
    <text evidence="5">The sequence shown here is derived from an EMBL/GenBank/DDBJ whole genome shotgun (WGS) entry which is preliminary data.</text>
</comment>
<dbReference type="PANTHER" id="PTHR11066:SF34">
    <property type="entry name" value="ACYL-COENZYME A THIOESTERASE 8"/>
    <property type="match status" value="1"/>
</dbReference>
<keyword evidence="2" id="KW-0378">Hydrolase</keyword>
<dbReference type="CDD" id="cd03444">
    <property type="entry name" value="Thioesterase_II_repeat1"/>
    <property type="match status" value="1"/>
</dbReference>
<dbReference type="Proteomes" id="UP001595796">
    <property type="component" value="Unassembled WGS sequence"/>
</dbReference>
<dbReference type="Pfam" id="PF02551">
    <property type="entry name" value="Acyl_CoA_thio"/>
    <property type="match status" value="1"/>
</dbReference>
<dbReference type="CDD" id="cd03445">
    <property type="entry name" value="Thioesterase_II_repeat2"/>
    <property type="match status" value="1"/>
</dbReference>
<protein>
    <submittedName>
        <fullName evidence="5">Acyl-CoA thioesterase II</fullName>
    </submittedName>
</protein>
<gene>
    <name evidence="5" type="primary">tesB</name>
    <name evidence="5" type="ORF">ACFPFW_16495</name>
</gene>
<evidence type="ECO:0000259" key="3">
    <source>
        <dbReference type="Pfam" id="PF02551"/>
    </source>
</evidence>
<feature type="domain" description="Acyl-CoA thioesterase 2 C-terminal" evidence="3">
    <location>
        <begin position="148"/>
        <end position="280"/>
    </location>
</feature>
<dbReference type="PANTHER" id="PTHR11066">
    <property type="entry name" value="ACYL-COA THIOESTERASE"/>
    <property type="match status" value="1"/>
</dbReference>
<dbReference type="InterPro" id="IPR029069">
    <property type="entry name" value="HotDog_dom_sf"/>
</dbReference>
<keyword evidence="6" id="KW-1185">Reference proteome</keyword>
<sequence length="291" mass="32331">MSNALANLLGILDLERIEENLYRGTSLEGSWGRVFGGQVVAQSLVAAGRTANGHLPHSLHAYFLLAGDPTIPILFEVDRIRDGSSFTTRRVKAIQRGQAIFALTASFHRDEEGYEHQLDMPDVPLPEQLPSEAEIKQKLLPQMPPAVRAYFERERPIELRPVDLTRYQGNPPRPPKQSIWFRARGVLPDDPMLHRIVLAYASDMTLLDTSLVAHGKTIFSPDIMAASLDHALWFHRPVKADEWLLFSQDSPSAGAGRGFTRGLIFGLDGTLVASVVQEGLIRIRRENPASA</sequence>
<dbReference type="InterPro" id="IPR003703">
    <property type="entry name" value="Acyl_CoA_thio"/>
</dbReference>
<organism evidence="5 6">
    <name type="scientific">Flaviflagellibacter deserti</name>
    <dbReference type="NCBI Taxonomy" id="2267266"/>
    <lineage>
        <taxon>Bacteria</taxon>
        <taxon>Pseudomonadati</taxon>
        <taxon>Pseudomonadota</taxon>
        <taxon>Alphaproteobacteria</taxon>
        <taxon>Hyphomicrobiales</taxon>
        <taxon>Flaviflagellibacter</taxon>
    </lineage>
</organism>
<dbReference type="SUPFAM" id="SSF54637">
    <property type="entry name" value="Thioesterase/thiol ester dehydrase-isomerase"/>
    <property type="match status" value="2"/>
</dbReference>
<proteinExistence type="inferred from homology"/>
<dbReference type="NCBIfam" id="TIGR00189">
    <property type="entry name" value="tesB"/>
    <property type="match status" value="1"/>
</dbReference>
<dbReference type="Pfam" id="PF13622">
    <property type="entry name" value="4HBT_3"/>
    <property type="match status" value="1"/>
</dbReference>
<dbReference type="RefSeq" id="WP_114956353.1">
    <property type="nucleotide sequence ID" value="NZ_JBHSJF010000008.1"/>
</dbReference>
<evidence type="ECO:0000256" key="1">
    <source>
        <dbReference type="ARBA" id="ARBA00006538"/>
    </source>
</evidence>
<evidence type="ECO:0000259" key="4">
    <source>
        <dbReference type="Pfam" id="PF13622"/>
    </source>
</evidence>